<keyword evidence="3" id="KW-1185">Reference proteome</keyword>
<feature type="transmembrane region" description="Helical" evidence="1">
    <location>
        <begin position="28"/>
        <end position="49"/>
    </location>
</feature>
<protein>
    <submittedName>
        <fullName evidence="2">Uncharacterized protein</fullName>
    </submittedName>
</protein>
<reference evidence="2 3" key="1">
    <citation type="journal article" date="2012" name="J. Virol.">
        <title>Complete Genome Sequences of 138 Mycobacteriophages.</title>
        <authorList>
            <consortium name="the Science Education Alliance Phage Hunters Advancing Genomics and Evolutionary Science Program"/>
            <consortium name="the KwaZulu-Natal Research Institute for Tuberculosis and HIV Mycobacterial Genetics Course Students"/>
            <consortium name="the Phage Hunters Integrating Research and Education Program"/>
            <person name="Hatfull G.F."/>
        </authorList>
    </citation>
    <scope>NUCLEOTIDE SEQUENCE [LARGE SCALE GENOMIC DNA]</scope>
    <source>
        <strain evidence="3">ChrisnMich</strain>
    </source>
</reference>
<evidence type="ECO:0000256" key="1">
    <source>
        <dbReference type="SAM" id="Phobius"/>
    </source>
</evidence>
<accession>G1BLF1</accession>
<organism evidence="2 3">
    <name type="scientific">Mycobacterium phage ChrisnMich</name>
    <dbReference type="NCBI Taxonomy" id="1034130"/>
    <lineage>
        <taxon>Viruses</taxon>
        <taxon>Duplodnaviria</taxon>
        <taxon>Heunggongvirae</taxon>
        <taxon>Uroviricota</taxon>
        <taxon>Caudoviricetes</taxon>
        <taxon>Bclasvirinae</taxon>
        <taxon>Coopervirus</taxon>
        <taxon>Coopervirus chrisnmich</taxon>
    </lineage>
</organism>
<dbReference type="EMBL" id="JF704094">
    <property type="protein sequence ID" value="AEJ94671.1"/>
    <property type="molecule type" value="Genomic_DNA"/>
</dbReference>
<keyword evidence="1" id="KW-0472">Membrane</keyword>
<dbReference type="Proteomes" id="UP000221672">
    <property type="component" value="Segment"/>
</dbReference>
<name>G1BLF1_9CAUD</name>
<sequence length="52" mass="5581">MTMPMVFLVAISLLACVGLHFSRRDSMTELVCAVLTVTCALAIPVGYLMGSF</sequence>
<dbReference type="RefSeq" id="YP_009614417.1">
    <property type="nucleotide sequence ID" value="NC_042034.1"/>
</dbReference>
<proteinExistence type="predicted"/>
<gene>
    <name evidence="2" type="primary">94</name>
    <name evidence="2" type="ORF">CHRISNMICH_94</name>
</gene>
<dbReference type="KEGG" id="vg:40090827"/>
<evidence type="ECO:0000313" key="3">
    <source>
        <dbReference type="Proteomes" id="UP000221672"/>
    </source>
</evidence>
<dbReference type="OrthoDB" id="28407at10239"/>
<dbReference type="GeneID" id="40090827"/>
<keyword evidence="1" id="KW-0812">Transmembrane</keyword>
<keyword evidence="1" id="KW-1133">Transmembrane helix</keyword>
<evidence type="ECO:0000313" key="2">
    <source>
        <dbReference type="EMBL" id="AEJ94671.1"/>
    </source>
</evidence>